<dbReference type="RefSeq" id="WP_135153380.1">
    <property type="nucleotide sequence ID" value="NZ_SOMN01000027.1"/>
</dbReference>
<evidence type="ECO:0000313" key="1">
    <source>
        <dbReference type="EMBL" id="TFE24281.1"/>
    </source>
</evidence>
<keyword evidence="2" id="KW-1185">Reference proteome</keyword>
<sequence length="79" mass="8963">MIPLRNSLPYDIIMNDVFVQECPFCRSSHVLLPLKPDDVKSMYGGGRKITLVFPCCHGTVRIIDADQDYLLANRPIRGK</sequence>
<organism evidence="1 2">
    <name type="scientific">Cohnella luojiensis</name>
    <dbReference type="NCBI Taxonomy" id="652876"/>
    <lineage>
        <taxon>Bacteria</taxon>
        <taxon>Bacillati</taxon>
        <taxon>Bacillota</taxon>
        <taxon>Bacilli</taxon>
        <taxon>Bacillales</taxon>
        <taxon>Paenibacillaceae</taxon>
        <taxon>Cohnella</taxon>
    </lineage>
</organism>
<dbReference type="EMBL" id="SOMN01000027">
    <property type="protein sequence ID" value="TFE24281.1"/>
    <property type="molecule type" value="Genomic_DNA"/>
</dbReference>
<comment type="caution">
    <text evidence="1">The sequence shown here is derived from an EMBL/GenBank/DDBJ whole genome shotgun (WGS) entry which is preliminary data.</text>
</comment>
<reference evidence="1 2" key="1">
    <citation type="submission" date="2019-03" db="EMBL/GenBank/DDBJ databases">
        <title>Cohnella endophytica sp. nov., a novel endophytic bacterium isolated from bark of Sonneratia apetala.</title>
        <authorList>
            <person name="Tuo L."/>
        </authorList>
    </citation>
    <scope>NUCLEOTIDE SEQUENCE [LARGE SCALE GENOMIC DNA]</scope>
    <source>
        <strain evidence="1 2">CCTCC AB 208254</strain>
    </source>
</reference>
<dbReference type="Proteomes" id="UP000297900">
    <property type="component" value="Unassembled WGS sequence"/>
</dbReference>
<gene>
    <name evidence="1" type="ORF">E2980_16740</name>
</gene>
<accession>A0A4Y8LY50</accession>
<protein>
    <submittedName>
        <fullName evidence="1">Uncharacterized protein</fullName>
    </submittedName>
</protein>
<dbReference type="AlphaFoldDB" id="A0A4Y8LY50"/>
<dbReference type="OrthoDB" id="2889126at2"/>
<evidence type="ECO:0000313" key="2">
    <source>
        <dbReference type="Proteomes" id="UP000297900"/>
    </source>
</evidence>
<name>A0A4Y8LY50_9BACL</name>
<proteinExistence type="predicted"/>